<reference evidence="3" key="2">
    <citation type="submission" date="2020-04" db="EMBL/GenBank/DDBJ databases">
        <authorList>
            <consortium name="NCBI Genome Project"/>
        </authorList>
    </citation>
    <scope>NUCLEOTIDE SEQUENCE</scope>
    <source>
        <strain evidence="3">CBS 304.34</strain>
    </source>
</reference>
<accession>A0A6A6Y684</accession>
<sequence>MDPGHFDLEVMGFPIPSLQFPFSDLALTDTPYETIYGTYGIIFKLDRRVVLKVPILHNMLIHIDSRWDEAKASWKAQKREKRAYDFLKHHPHPHILQCFLTVPEGLFVERAALSLHDRLTKLAYHPVKWDQRMLWAGEIASAAAWIENLGFVHGELRPSNVLLQAETWHVKLAGFDNSVKKGRPMPELKMPYWLNKPGMEGAGAATEQFALASTLFFLEKGRDAAFELTDLGEFVAFPEFEYGAFAFAGLVRRGWERGFDKMETFEREINAEVLRRRIWSLDVCGLVRAVHGAVEYYFDKTRNIMPKALVDEGAVFVIDWMELHQKDPEREAAEKLRKKMEEEEVRASF</sequence>
<organism evidence="1">
    <name type="scientific">Mytilinidion resinicola</name>
    <dbReference type="NCBI Taxonomy" id="574789"/>
    <lineage>
        <taxon>Eukaryota</taxon>
        <taxon>Fungi</taxon>
        <taxon>Dikarya</taxon>
        <taxon>Ascomycota</taxon>
        <taxon>Pezizomycotina</taxon>
        <taxon>Dothideomycetes</taxon>
        <taxon>Pleosporomycetidae</taxon>
        <taxon>Mytilinidiales</taxon>
        <taxon>Mytilinidiaceae</taxon>
        <taxon>Mytilinidion</taxon>
    </lineage>
</organism>
<evidence type="ECO:0000313" key="3">
    <source>
        <dbReference type="RefSeq" id="XP_033571300.1"/>
    </source>
</evidence>
<reference evidence="1 3" key="1">
    <citation type="journal article" date="2020" name="Stud. Mycol.">
        <title>101 Dothideomycetes genomes: a test case for predicting lifestyles and emergence of pathogens.</title>
        <authorList>
            <person name="Haridas S."/>
            <person name="Albert R."/>
            <person name="Binder M."/>
            <person name="Bloem J."/>
            <person name="Labutti K."/>
            <person name="Salamov A."/>
            <person name="Andreopoulos B."/>
            <person name="Baker S."/>
            <person name="Barry K."/>
            <person name="Bills G."/>
            <person name="Bluhm B."/>
            <person name="Cannon C."/>
            <person name="Castanera R."/>
            <person name="Culley D."/>
            <person name="Daum C."/>
            <person name="Ezra D."/>
            <person name="Gonzalez J."/>
            <person name="Henrissat B."/>
            <person name="Kuo A."/>
            <person name="Liang C."/>
            <person name="Lipzen A."/>
            <person name="Lutzoni F."/>
            <person name="Magnuson J."/>
            <person name="Mondo S."/>
            <person name="Nolan M."/>
            <person name="Ohm R."/>
            <person name="Pangilinan J."/>
            <person name="Park H.-J."/>
            <person name="Ramirez L."/>
            <person name="Alfaro M."/>
            <person name="Sun H."/>
            <person name="Tritt A."/>
            <person name="Yoshinaga Y."/>
            <person name="Zwiers L.-H."/>
            <person name="Turgeon B."/>
            <person name="Goodwin S."/>
            <person name="Spatafora J."/>
            <person name="Crous P."/>
            <person name="Grigoriev I."/>
        </authorList>
    </citation>
    <scope>NUCLEOTIDE SEQUENCE</scope>
    <source>
        <strain evidence="1 3">CBS 304.34</strain>
    </source>
</reference>
<evidence type="ECO:0008006" key="4">
    <source>
        <dbReference type="Google" id="ProtNLM"/>
    </source>
</evidence>
<dbReference type="InterPro" id="IPR011009">
    <property type="entry name" value="Kinase-like_dom_sf"/>
</dbReference>
<dbReference type="OrthoDB" id="4062651at2759"/>
<gene>
    <name evidence="1 3" type="ORF">BDZ99DRAFT_155298</name>
</gene>
<dbReference type="SUPFAM" id="SSF56112">
    <property type="entry name" value="Protein kinase-like (PK-like)"/>
    <property type="match status" value="1"/>
</dbReference>
<keyword evidence="2" id="KW-1185">Reference proteome</keyword>
<dbReference type="Proteomes" id="UP000504636">
    <property type="component" value="Unplaced"/>
</dbReference>
<reference evidence="3" key="3">
    <citation type="submission" date="2025-04" db="UniProtKB">
        <authorList>
            <consortium name="RefSeq"/>
        </authorList>
    </citation>
    <scope>IDENTIFICATION</scope>
    <source>
        <strain evidence="3">CBS 304.34</strain>
    </source>
</reference>
<dbReference type="GeneID" id="54453723"/>
<protein>
    <recommendedName>
        <fullName evidence="4">Protein kinase domain-containing protein</fullName>
    </recommendedName>
</protein>
<evidence type="ECO:0000313" key="1">
    <source>
        <dbReference type="EMBL" id="KAF2804336.1"/>
    </source>
</evidence>
<dbReference type="EMBL" id="MU003714">
    <property type="protein sequence ID" value="KAF2804336.1"/>
    <property type="molecule type" value="Genomic_DNA"/>
</dbReference>
<name>A0A6A6Y684_9PEZI</name>
<dbReference type="AlphaFoldDB" id="A0A6A6Y684"/>
<dbReference type="RefSeq" id="XP_033571300.1">
    <property type="nucleotide sequence ID" value="XM_033712830.1"/>
</dbReference>
<evidence type="ECO:0000313" key="2">
    <source>
        <dbReference type="Proteomes" id="UP000504636"/>
    </source>
</evidence>
<dbReference type="Gene3D" id="1.10.510.10">
    <property type="entry name" value="Transferase(Phosphotransferase) domain 1"/>
    <property type="match status" value="1"/>
</dbReference>
<proteinExistence type="predicted"/>